<dbReference type="EMBL" id="GBEZ01016964">
    <property type="protein sequence ID" value="JAC69331.1"/>
    <property type="molecule type" value="Transcribed_RNA"/>
</dbReference>
<organism evidence="1">
    <name type="scientific">Tetraselmis sp. GSL018</name>
    <dbReference type="NCBI Taxonomy" id="582737"/>
    <lineage>
        <taxon>Eukaryota</taxon>
        <taxon>Viridiplantae</taxon>
        <taxon>Chlorophyta</taxon>
        <taxon>core chlorophytes</taxon>
        <taxon>Chlorodendrophyceae</taxon>
        <taxon>Chlorodendrales</taxon>
        <taxon>Chlorodendraceae</taxon>
        <taxon>Tetraselmis</taxon>
    </lineage>
</organism>
<reference evidence="1" key="1">
    <citation type="submission" date="2014-05" db="EMBL/GenBank/DDBJ databases">
        <title>The transcriptome of the halophilic microalga Tetraselmis sp. GSL018 isolated from the Great Salt Lake, Utah.</title>
        <authorList>
            <person name="Jinkerson R.E."/>
            <person name="D'Adamo S."/>
            <person name="Posewitz M.C."/>
        </authorList>
    </citation>
    <scope>NUCLEOTIDE SEQUENCE</scope>
    <source>
        <strain evidence="1">GSL018</strain>
    </source>
</reference>
<accession>A0A061RFN3</accession>
<sequence>MIQTVMKFLRTCKQYSSFNMGNLCSFRSYLSH</sequence>
<proteinExistence type="predicted"/>
<name>A0A061RFN3_9CHLO</name>
<dbReference type="AlphaFoldDB" id="A0A061RFN3"/>
<gene>
    <name evidence="1" type="ORF">TSPGSL018_6636</name>
</gene>
<protein>
    <submittedName>
        <fullName evidence="1">Uncharacterized protein</fullName>
    </submittedName>
</protein>
<feature type="non-terminal residue" evidence="1">
    <location>
        <position position="32"/>
    </location>
</feature>
<evidence type="ECO:0000313" key="1">
    <source>
        <dbReference type="EMBL" id="JAC69331.1"/>
    </source>
</evidence>